<dbReference type="AlphaFoldDB" id="A0A538UAW0"/>
<dbReference type="Gene3D" id="3.30.300.20">
    <property type="match status" value="1"/>
</dbReference>
<feature type="region of interest" description="Disordered" evidence="4">
    <location>
        <begin position="1"/>
        <end position="23"/>
    </location>
</feature>
<organism evidence="5 6">
    <name type="scientific">Eiseniibacteriota bacterium</name>
    <dbReference type="NCBI Taxonomy" id="2212470"/>
    <lineage>
        <taxon>Bacteria</taxon>
        <taxon>Candidatus Eiseniibacteriota</taxon>
    </lineage>
</organism>
<keyword evidence="3" id="KW-0961">Cell wall biogenesis/degradation</keyword>
<dbReference type="GO" id="GO:0005737">
    <property type="term" value="C:cytoplasm"/>
    <property type="evidence" value="ECO:0007669"/>
    <property type="project" value="UniProtKB-SubCell"/>
</dbReference>
<dbReference type="InterPro" id="IPR015946">
    <property type="entry name" value="KH_dom-like_a/b"/>
</dbReference>
<gene>
    <name evidence="3" type="primary">khpA</name>
    <name evidence="5" type="ORF">E6K80_01090</name>
</gene>
<comment type="subunit">
    <text evidence="3">Forms a complex with KhpB.</text>
</comment>
<sequence>MAHDAAIVSPAAHRASAPPLQEPDASDQLLRDLVAHLARGIVDHPEDVSVDILRAGEDAEFELRVHPDDLGHVIGKQGRTARSLRLTLGAAAARLDRDAGLEIAD</sequence>
<dbReference type="CDD" id="cd22533">
    <property type="entry name" value="KH-II_YlqC-like"/>
    <property type="match status" value="1"/>
</dbReference>
<comment type="function">
    <text evidence="3">A probable RNA chaperone. Forms a complex with KhpB which binds to cellular RNA and controls its expression. Plays a role in peptidoglycan (PG) homeostasis and cell length regulation.</text>
</comment>
<evidence type="ECO:0000256" key="3">
    <source>
        <dbReference type="HAMAP-Rule" id="MF_00088"/>
    </source>
</evidence>
<proteinExistence type="inferred from homology"/>
<dbReference type="PROSITE" id="PS50084">
    <property type="entry name" value="KH_TYPE_1"/>
    <property type="match status" value="1"/>
</dbReference>
<dbReference type="PANTHER" id="PTHR34654:SF1">
    <property type="entry name" value="RNA-BINDING PROTEIN KHPA"/>
    <property type="match status" value="1"/>
</dbReference>
<comment type="caution">
    <text evidence="5">The sequence shown here is derived from an EMBL/GenBank/DDBJ whole genome shotgun (WGS) entry which is preliminary data.</text>
</comment>
<dbReference type="GO" id="GO:0071555">
    <property type="term" value="P:cell wall organization"/>
    <property type="evidence" value="ECO:0007669"/>
    <property type="project" value="UniProtKB-KW"/>
</dbReference>
<dbReference type="PANTHER" id="PTHR34654">
    <property type="entry name" value="UPF0109 PROTEIN SCO5592"/>
    <property type="match status" value="1"/>
</dbReference>
<evidence type="ECO:0000313" key="5">
    <source>
        <dbReference type="EMBL" id="TMQ73041.1"/>
    </source>
</evidence>
<dbReference type="InterPro" id="IPR009019">
    <property type="entry name" value="KH_sf_prok-type"/>
</dbReference>
<dbReference type="GO" id="GO:0008360">
    <property type="term" value="P:regulation of cell shape"/>
    <property type="evidence" value="ECO:0007669"/>
    <property type="project" value="UniProtKB-KW"/>
</dbReference>
<dbReference type="HAMAP" id="MF_00088">
    <property type="entry name" value="KhpA"/>
    <property type="match status" value="1"/>
</dbReference>
<evidence type="ECO:0000256" key="1">
    <source>
        <dbReference type="ARBA" id="ARBA00022490"/>
    </source>
</evidence>
<evidence type="ECO:0000313" key="6">
    <source>
        <dbReference type="Proteomes" id="UP000319836"/>
    </source>
</evidence>
<dbReference type="Proteomes" id="UP000319836">
    <property type="component" value="Unassembled WGS sequence"/>
</dbReference>
<reference evidence="5 6" key="1">
    <citation type="journal article" date="2019" name="Nat. Microbiol.">
        <title>Mediterranean grassland soil C-N compound turnover is dependent on rainfall and depth, and is mediated by genomically divergent microorganisms.</title>
        <authorList>
            <person name="Diamond S."/>
            <person name="Andeer P.F."/>
            <person name="Li Z."/>
            <person name="Crits-Christoph A."/>
            <person name="Burstein D."/>
            <person name="Anantharaman K."/>
            <person name="Lane K.R."/>
            <person name="Thomas B.C."/>
            <person name="Pan C."/>
            <person name="Northen T.R."/>
            <person name="Banfield J.F."/>
        </authorList>
    </citation>
    <scope>NUCLEOTIDE SEQUENCE [LARGE SCALE GENOMIC DNA]</scope>
    <source>
        <strain evidence="5">WS_10</strain>
    </source>
</reference>
<protein>
    <recommendedName>
        <fullName evidence="3">RNA-binding protein KhpA</fullName>
    </recommendedName>
    <alternativeName>
        <fullName evidence="3">KH-domain protein A</fullName>
    </alternativeName>
</protein>
<evidence type="ECO:0000256" key="4">
    <source>
        <dbReference type="SAM" id="MobiDB-lite"/>
    </source>
</evidence>
<keyword evidence="3" id="KW-0133">Cell shape</keyword>
<dbReference type="InterPro" id="IPR020627">
    <property type="entry name" value="KhpA"/>
</dbReference>
<dbReference type="SUPFAM" id="SSF54814">
    <property type="entry name" value="Prokaryotic type KH domain (KH-domain type II)"/>
    <property type="match status" value="1"/>
</dbReference>
<accession>A0A538UAW0</accession>
<keyword evidence="2 3" id="KW-0694">RNA-binding</keyword>
<comment type="subcellular location">
    <subcellularLocation>
        <location evidence="3">Cytoplasm</location>
    </subcellularLocation>
</comment>
<keyword evidence="3" id="KW-0143">Chaperone</keyword>
<comment type="similarity">
    <text evidence="3">Belongs to the KhpA RNA-binding protein family.</text>
</comment>
<keyword evidence="1 3" id="KW-0963">Cytoplasm</keyword>
<dbReference type="EMBL" id="VBPA01000026">
    <property type="protein sequence ID" value="TMQ73041.1"/>
    <property type="molecule type" value="Genomic_DNA"/>
</dbReference>
<evidence type="ECO:0000256" key="2">
    <source>
        <dbReference type="ARBA" id="ARBA00022884"/>
    </source>
</evidence>
<name>A0A538UAW0_UNCEI</name>
<dbReference type="GO" id="GO:0009252">
    <property type="term" value="P:peptidoglycan biosynthetic process"/>
    <property type="evidence" value="ECO:0007669"/>
    <property type="project" value="UniProtKB-UniRule"/>
</dbReference>
<dbReference type="Pfam" id="PF13083">
    <property type="entry name" value="KH_KhpA-B"/>
    <property type="match status" value="1"/>
</dbReference>
<dbReference type="GO" id="GO:0003723">
    <property type="term" value="F:RNA binding"/>
    <property type="evidence" value="ECO:0007669"/>
    <property type="project" value="UniProtKB-UniRule"/>
</dbReference>